<keyword evidence="2" id="KW-0238">DNA-binding</keyword>
<protein>
    <submittedName>
        <fullName evidence="2">DNA-binding transcriptional regulator, MocR family, contains an aminotransferase domain</fullName>
    </submittedName>
</protein>
<dbReference type="GO" id="GO:0003677">
    <property type="term" value="F:DNA binding"/>
    <property type="evidence" value="ECO:0007669"/>
    <property type="project" value="UniProtKB-KW"/>
</dbReference>
<dbReference type="EMBL" id="LT629777">
    <property type="protein sequence ID" value="SDT37064.1"/>
    <property type="molecule type" value="Genomic_DNA"/>
</dbReference>
<proteinExistence type="predicted"/>
<evidence type="ECO:0000259" key="1">
    <source>
        <dbReference type="Pfam" id="PF00155"/>
    </source>
</evidence>
<keyword evidence="2" id="KW-0808">Transferase</keyword>
<name>A0A1H1ZTN2_9PSED</name>
<dbReference type="SUPFAM" id="SSF53383">
    <property type="entry name" value="PLP-dependent transferases"/>
    <property type="match status" value="1"/>
</dbReference>
<evidence type="ECO:0000313" key="3">
    <source>
        <dbReference type="Proteomes" id="UP000199524"/>
    </source>
</evidence>
<dbReference type="RefSeq" id="WP_090210269.1">
    <property type="nucleotide sequence ID" value="NZ_LT629777.1"/>
</dbReference>
<gene>
    <name evidence="2" type="ORF">SAMN05216598_5304</name>
</gene>
<sequence>MYSLRSQRASGFGAFDYSSTKQTLNLAIGMPDPVTFAGLPLASSSLPETGIGIGDLLQYTDSQGLPELRQALAQRHKVALENIQVTAGASQALTLLADLLIDPGDIVLTEDPSYLGALRIFSVAGAQIIQLGMDRDGVDLDQLAHTLTSTTGKVALYYTSPVFHNPTGCCFSIERMQAVAQLLSRHGVPLIQDLVYSELPYQAQRPNVLPAGQGVINVHSSSKIAGAGLRLGWVIAEPRLIQGLAQLKLDGGVSPLVSNLVLSLLRNEAFDSHIDDLREHYRTKRDLMADLLKSCTFCAQDYLLPTGGFSFWVRIADGVEPAALIDKARELGNVRLSNGLHNGPQSRRYVRLCFSYLSPAQIRHGLQIIEEAYRSLIPRVHRPDAERVRQPDA</sequence>
<dbReference type="GeneID" id="300210154"/>
<dbReference type="Proteomes" id="UP000199524">
    <property type="component" value="Chromosome I"/>
</dbReference>
<dbReference type="GO" id="GO:0030170">
    <property type="term" value="F:pyridoxal phosphate binding"/>
    <property type="evidence" value="ECO:0007669"/>
    <property type="project" value="InterPro"/>
</dbReference>
<keyword evidence="2" id="KW-0032">Aminotransferase</keyword>
<evidence type="ECO:0000313" key="2">
    <source>
        <dbReference type="EMBL" id="SDT37064.1"/>
    </source>
</evidence>
<dbReference type="Pfam" id="PF00155">
    <property type="entry name" value="Aminotran_1_2"/>
    <property type="match status" value="1"/>
</dbReference>
<accession>A0A1H1ZTN2</accession>
<dbReference type="GO" id="GO:0047536">
    <property type="term" value="F:2-aminoadipate transaminase activity"/>
    <property type="evidence" value="ECO:0007669"/>
    <property type="project" value="TreeGrafter"/>
</dbReference>
<dbReference type="InterPro" id="IPR015421">
    <property type="entry name" value="PyrdxlP-dep_Trfase_major"/>
</dbReference>
<dbReference type="Gene3D" id="3.90.1150.10">
    <property type="entry name" value="Aspartate Aminotransferase, domain 1"/>
    <property type="match status" value="1"/>
</dbReference>
<dbReference type="InterPro" id="IPR015422">
    <property type="entry name" value="PyrdxlP-dep_Trfase_small"/>
</dbReference>
<dbReference type="AlphaFoldDB" id="A0A1H1ZTN2"/>
<keyword evidence="3" id="KW-1185">Reference proteome</keyword>
<dbReference type="PANTHER" id="PTHR42858:SF1">
    <property type="entry name" value="LD15494P"/>
    <property type="match status" value="1"/>
</dbReference>
<dbReference type="PANTHER" id="PTHR42858">
    <property type="entry name" value="AMINOTRANSFERASE"/>
    <property type="match status" value="1"/>
</dbReference>
<dbReference type="InterPro" id="IPR015424">
    <property type="entry name" value="PyrdxlP-dep_Trfase"/>
</dbReference>
<feature type="domain" description="Aminotransferase class I/classII large" evidence="1">
    <location>
        <begin position="54"/>
        <end position="369"/>
    </location>
</feature>
<reference evidence="3" key="1">
    <citation type="submission" date="2016-10" db="EMBL/GenBank/DDBJ databases">
        <authorList>
            <person name="Varghese N."/>
            <person name="Submissions S."/>
        </authorList>
    </citation>
    <scope>NUCLEOTIDE SEQUENCE [LARGE SCALE GENOMIC DNA]</scope>
    <source>
        <strain evidence="3">ATCC 23835</strain>
    </source>
</reference>
<dbReference type="Gene3D" id="3.40.640.10">
    <property type="entry name" value="Type I PLP-dependent aspartate aminotransferase-like (Major domain)"/>
    <property type="match status" value="1"/>
</dbReference>
<dbReference type="CDD" id="cd00609">
    <property type="entry name" value="AAT_like"/>
    <property type="match status" value="1"/>
</dbReference>
<dbReference type="InterPro" id="IPR004839">
    <property type="entry name" value="Aminotransferase_I/II_large"/>
</dbReference>
<organism evidence="2 3">
    <name type="scientific">Pseudomonas asplenii</name>
    <dbReference type="NCBI Taxonomy" id="53407"/>
    <lineage>
        <taxon>Bacteria</taxon>
        <taxon>Pseudomonadati</taxon>
        <taxon>Pseudomonadota</taxon>
        <taxon>Gammaproteobacteria</taxon>
        <taxon>Pseudomonadales</taxon>
        <taxon>Pseudomonadaceae</taxon>
        <taxon>Pseudomonas</taxon>
    </lineage>
</organism>